<gene>
    <name evidence="1" type="ORF">Tci_536807</name>
</gene>
<name>A0A699IIN2_TANCI</name>
<evidence type="ECO:0000313" key="1">
    <source>
        <dbReference type="EMBL" id="GEZ64834.1"/>
    </source>
</evidence>
<protein>
    <submittedName>
        <fullName evidence="1">Uncharacterized protein</fullName>
    </submittedName>
</protein>
<sequence length="162" mass="17730">LVECERRSPQQPPRAIKCYAIVEAIDFDTGFASFVLGDNPILSLMSLISSLPPLMVCGVGGRLVECERRSPQQPPRAIKCYAIVKAIDFDTGFASFVLGDNPILSLMSPISSLPPLMTAPTTNAMSADTDDMINEATYGIKKVTDQRLMWLTNNHNWSSGIH</sequence>
<feature type="non-terminal residue" evidence="1">
    <location>
        <position position="1"/>
    </location>
</feature>
<dbReference type="AlphaFoldDB" id="A0A699IIN2"/>
<accession>A0A699IIN2</accession>
<proteinExistence type="predicted"/>
<reference evidence="1" key="1">
    <citation type="journal article" date="2019" name="Sci. Rep.">
        <title>Draft genome of Tanacetum cinerariifolium, the natural source of mosquito coil.</title>
        <authorList>
            <person name="Yamashiro T."/>
            <person name="Shiraishi A."/>
            <person name="Satake H."/>
            <person name="Nakayama K."/>
        </authorList>
    </citation>
    <scope>NUCLEOTIDE SEQUENCE</scope>
</reference>
<feature type="non-terminal residue" evidence="1">
    <location>
        <position position="162"/>
    </location>
</feature>
<comment type="caution">
    <text evidence="1">The sequence shown here is derived from an EMBL/GenBank/DDBJ whole genome shotgun (WGS) entry which is preliminary data.</text>
</comment>
<organism evidence="1">
    <name type="scientific">Tanacetum cinerariifolium</name>
    <name type="common">Dalmatian daisy</name>
    <name type="synonym">Chrysanthemum cinerariifolium</name>
    <dbReference type="NCBI Taxonomy" id="118510"/>
    <lineage>
        <taxon>Eukaryota</taxon>
        <taxon>Viridiplantae</taxon>
        <taxon>Streptophyta</taxon>
        <taxon>Embryophyta</taxon>
        <taxon>Tracheophyta</taxon>
        <taxon>Spermatophyta</taxon>
        <taxon>Magnoliopsida</taxon>
        <taxon>eudicotyledons</taxon>
        <taxon>Gunneridae</taxon>
        <taxon>Pentapetalae</taxon>
        <taxon>asterids</taxon>
        <taxon>campanulids</taxon>
        <taxon>Asterales</taxon>
        <taxon>Asteraceae</taxon>
        <taxon>Asteroideae</taxon>
        <taxon>Anthemideae</taxon>
        <taxon>Anthemidinae</taxon>
        <taxon>Tanacetum</taxon>
    </lineage>
</organism>
<dbReference type="EMBL" id="BKCJ010305115">
    <property type="protein sequence ID" value="GEZ64834.1"/>
    <property type="molecule type" value="Genomic_DNA"/>
</dbReference>